<dbReference type="RefSeq" id="XP_031513066.1">
    <property type="nucleotide sequence ID" value="XM_031657206.1"/>
</dbReference>
<dbReference type="CTD" id="210004"/>
<dbReference type="RefSeq" id="XP_031513065.1">
    <property type="nucleotide sequence ID" value="XM_031657205.1"/>
</dbReference>
<sequence length="218" mass="25135">MPTWFCSRAWFSHVGPFDEGGQGVPEDLLFFYEHLRKGGGVIRVNQSLLLYRYHPRAATHSVLETTIWTHRVRFLEEQALPRWAAFTIWNAGKQGRRLYRSLTAASQRKVVAFCDVDENKIRKGFYCHEDSQERPKPRIPILHFRAARPPFVICVKLKHLVLTVLFKTVSTRTGLAWSLNSGVSFANSRETREEGQIAAERVEMFSRQDGFHSSDSII</sequence>
<dbReference type="GO" id="GO:0016757">
    <property type="term" value="F:glycosyltransferase activity"/>
    <property type="evidence" value="ECO:0007669"/>
    <property type="project" value="UniProtKB-ARBA"/>
</dbReference>
<dbReference type="Bgee" id="ENSPANG00000018709">
    <property type="expression patterns" value="Expressed in amygdala and 62 other cell types or tissues"/>
</dbReference>
<dbReference type="eggNOG" id="KOG2977">
    <property type="taxonomic scope" value="Eukaryota"/>
</dbReference>
<dbReference type="InterPro" id="IPR029044">
    <property type="entry name" value="Nucleotide-diphossugar_trans"/>
</dbReference>
<dbReference type="STRING" id="9555.ENSPANP00000016431"/>
<proteinExistence type="predicted"/>
<keyword evidence="2" id="KW-1185">Reference proteome</keyword>
<dbReference type="KEGG" id="panu:101026172"/>
<organism evidence="1 2">
    <name type="scientific">Papio anubis</name>
    <name type="common">Olive baboon</name>
    <dbReference type="NCBI Taxonomy" id="9555"/>
    <lineage>
        <taxon>Eukaryota</taxon>
        <taxon>Metazoa</taxon>
        <taxon>Chordata</taxon>
        <taxon>Craniata</taxon>
        <taxon>Vertebrata</taxon>
        <taxon>Euteleostomi</taxon>
        <taxon>Mammalia</taxon>
        <taxon>Eutheria</taxon>
        <taxon>Euarchontoglires</taxon>
        <taxon>Primates</taxon>
        <taxon>Haplorrhini</taxon>
        <taxon>Catarrhini</taxon>
        <taxon>Cercopithecidae</taxon>
        <taxon>Cercopithecinae</taxon>
        <taxon>Papio</taxon>
    </lineage>
</organism>
<dbReference type="GeneTree" id="ENSGT01050000244997"/>
<protein>
    <submittedName>
        <fullName evidence="1">Uncharacterized protein</fullName>
    </submittedName>
</protein>
<dbReference type="SUPFAM" id="SSF53448">
    <property type="entry name" value="Nucleotide-diphospho-sugar transferases"/>
    <property type="match status" value="1"/>
</dbReference>
<reference evidence="1 2" key="1">
    <citation type="submission" date="2012-03" db="EMBL/GenBank/DDBJ databases">
        <title>Whole Genome Assembly of Papio anubis.</title>
        <authorList>
            <person name="Liu Y.L."/>
            <person name="Abraham K.A."/>
            <person name="Akbar H.A."/>
            <person name="Ali S.A."/>
            <person name="Anosike U.A."/>
            <person name="Aqrawi P.A."/>
            <person name="Arias F.A."/>
            <person name="Attaway T.A."/>
            <person name="Awwad R.A."/>
            <person name="Babu C.B."/>
            <person name="Bandaranaike D.B."/>
            <person name="Battles P.B."/>
            <person name="Bell A.B."/>
            <person name="Beltran B.B."/>
            <person name="Berhane-Mersha D.B."/>
            <person name="Bess C.B."/>
            <person name="Bickham C.B."/>
            <person name="Bolden T.B."/>
            <person name="Carter K.C."/>
            <person name="Chau D.C."/>
            <person name="Chavez A.C."/>
            <person name="Clerc-Blankenburg K.C."/>
            <person name="Coyle M.C."/>
            <person name="Dao M.D."/>
            <person name="Davila M.L.D."/>
            <person name="Davy-Carroll L.D."/>
            <person name="Denson S.D."/>
            <person name="Dinh H.D."/>
            <person name="Fernandez S.F."/>
            <person name="Fernando P.F."/>
            <person name="Forbes L.F."/>
            <person name="Francis C.F."/>
            <person name="Francisco L.F."/>
            <person name="Fu Q.F."/>
            <person name="Garcia-Iii R.G."/>
            <person name="Garrett T.G."/>
            <person name="Gross S.G."/>
            <person name="Gubbala S.G."/>
            <person name="Hirani K.H."/>
            <person name="Hogues M.H."/>
            <person name="Hollins B.H."/>
            <person name="Jackson L.J."/>
            <person name="Javaid M.J."/>
            <person name="Jhangiani S.J."/>
            <person name="Johnson A.J."/>
            <person name="Johnson B.J."/>
            <person name="Jones J.J."/>
            <person name="Joshi V.J."/>
            <person name="Kalu J.K."/>
            <person name="Khan N.K."/>
            <person name="Korchina V.K."/>
            <person name="Kovar C.K."/>
            <person name="Lago L.L."/>
            <person name="Lara F.L."/>
            <person name="Le T.-K.L."/>
            <person name="Lee S.L."/>
            <person name="Legall-Iii F.L."/>
            <person name="Lemon S.L."/>
            <person name="Liu J.L."/>
            <person name="Liu Y.-S.L."/>
            <person name="Liyanage D.L."/>
            <person name="Lopez J.L."/>
            <person name="Lorensuhewa L.L."/>
            <person name="Mata R.M."/>
            <person name="Mathew T.M."/>
            <person name="Mercado C.M."/>
            <person name="Mercado I.M."/>
            <person name="Morales K.M."/>
            <person name="Morgan M.M."/>
            <person name="Munidasa M.M."/>
            <person name="Ngo D.N."/>
            <person name="Nguyen L.N."/>
            <person name="Nguyen T.N."/>
            <person name="Nguyen N.N."/>
            <person name="Obregon M.O."/>
            <person name="Okwuonu G.O."/>
            <person name="Ongeri F.O."/>
            <person name="Onwere C.O."/>
            <person name="Osifeso I.O."/>
            <person name="Parra A.P."/>
            <person name="Patil S.P."/>
            <person name="Perez A.P."/>
            <person name="Perez Y.P."/>
            <person name="Pham C.P."/>
            <person name="Pu L.-L.P."/>
            <person name="Puazo M.P."/>
            <person name="Quiroz J.Q."/>
            <person name="Rouhana J.R."/>
            <person name="Ruiz M.R."/>
            <person name="Ruiz S.-J.R."/>
            <person name="Saada N.S."/>
            <person name="Santibanez J.S."/>
            <person name="Scheel M.S."/>
            <person name="Schneider B.S."/>
            <person name="Simmons D.S."/>
            <person name="Sisson I.S."/>
            <person name="Tang L.-Y.T."/>
            <person name="Thornton R.T."/>
            <person name="Tisius J.T."/>
            <person name="Toledanes G.T."/>
            <person name="Trejos Z.T."/>
            <person name="Usmani K.U."/>
            <person name="Varghese R.V."/>
            <person name="Vattathil S.V."/>
            <person name="Vee V.V."/>
            <person name="Walker D.W."/>
            <person name="Weissenberger G.W."/>
            <person name="White C.W."/>
            <person name="Williams A.W."/>
            <person name="Woodworth J.W."/>
            <person name="Wright R.W."/>
            <person name="Zhu Y.Z."/>
            <person name="Han Y.H."/>
            <person name="Newsham I.N."/>
            <person name="Nazareth L.N."/>
            <person name="Worley K.W."/>
            <person name="Muzny D.M."/>
            <person name="Rogers J.R."/>
            <person name="Gibbs R.G."/>
        </authorList>
    </citation>
    <scope>NUCLEOTIDE SEQUENCE [LARGE SCALE GENOMIC DNA]</scope>
</reference>
<dbReference type="PANTHER" id="PTHR22916:SF3">
    <property type="entry name" value="UDP-GLCNAC:BETAGAL BETA-1,3-N-ACETYLGLUCOSAMINYLTRANSFERASE-LIKE PROTEIN 1"/>
    <property type="match status" value="1"/>
</dbReference>
<evidence type="ECO:0000313" key="2">
    <source>
        <dbReference type="Proteomes" id="UP000028761"/>
    </source>
</evidence>
<accession>A0A096NTR0</accession>
<dbReference type="PANTHER" id="PTHR22916">
    <property type="entry name" value="GLYCOSYLTRANSFERASE"/>
    <property type="match status" value="1"/>
</dbReference>
<evidence type="ECO:0000313" key="1">
    <source>
        <dbReference type="Ensembl" id="ENSPANP00000016431.3"/>
    </source>
</evidence>
<name>A0A096NTR0_PAPAN</name>
<dbReference type="Ensembl" id="ENSPANT00000023816.3">
    <property type="protein sequence ID" value="ENSPANP00000016431.3"/>
    <property type="gene ID" value="ENSPANG00000018709.3"/>
</dbReference>
<reference evidence="1" key="2">
    <citation type="submission" date="2025-08" db="UniProtKB">
        <authorList>
            <consortium name="Ensembl"/>
        </authorList>
    </citation>
    <scope>IDENTIFICATION</scope>
</reference>
<dbReference type="RefSeq" id="XP_031513064.1">
    <property type="nucleotide sequence ID" value="XM_031657204.1"/>
</dbReference>
<dbReference type="Proteomes" id="UP000028761">
    <property type="component" value="Chromosome 17"/>
</dbReference>
<dbReference type="OMA" id="LYRYHSE"/>
<reference evidence="1" key="3">
    <citation type="submission" date="2025-09" db="UniProtKB">
        <authorList>
            <consortium name="Ensembl"/>
        </authorList>
    </citation>
    <scope>IDENTIFICATION</scope>
</reference>
<dbReference type="AlphaFoldDB" id="A0A096NTR0"/>
<dbReference type="HOGENOM" id="CLU_031597_0_0_1"/>
<dbReference type="GeneID" id="101026172"/>